<organism evidence="1 2">
    <name type="scientific">Rubinisphaera brasiliensis (strain ATCC 49424 / DSM 5305 / JCM 21570 / IAM 15109 / NBRC 103401 / IFAM 1448)</name>
    <name type="common">Planctomyces brasiliensis</name>
    <dbReference type="NCBI Taxonomy" id="756272"/>
    <lineage>
        <taxon>Bacteria</taxon>
        <taxon>Pseudomonadati</taxon>
        <taxon>Planctomycetota</taxon>
        <taxon>Planctomycetia</taxon>
        <taxon>Planctomycetales</taxon>
        <taxon>Planctomycetaceae</taxon>
        <taxon>Rubinisphaera</taxon>
    </lineage>
</organism>
<keyword evidence="2" id="KW-1185">Reference proteome</keyword>
<dbReference type="EMBL" id="CP002546">
    <property type="protein sequence ID" value="ADY62074.1"/>
    <property type="molecule type" value="Genomic_DNA"/>
</dbReference>
<dbReference type="eggNOG" id="COG1470">
    <property type="taxonomic scope" value="Bacteria"/>
</dbReference>
<dbReference type="HOGENOM" id="CLU_304395_0_0_0"/>
<name>F0SM95_RUBBR</name>
<evidence type="ECO:0000313" key="1">
    <source>
        <dbReference type="EMBL" id="ADY62074.1"/>
    </source>
</evidence>
<dbReference type="Proteomes" id="UP000006860">
    <property type="component" value="Chromosome"/>
</dbReference>
<evidence type="ECO:0000313" key="2">
    <source>
        <dbReference type="Proteomes" id="UP000006860"/>
    </source>
</evidence>
<reference evidence="2" key="1">
    <citation type="submission" date="2011-02" db="EMBL/GenBank/DDBJ databases">
        <title>The complete genome of Planctomyces brasiliensis DSM 5305.</title>
        <authorList>
            <person name="Lucas S."/>
            <person name="Copeland A."/>
            <person name="Lapidus A."/>
            <person name="Bruce D."/>
            <person name="Goodwin L."/>
            <person name="Pitluck S."/>
            <person name="Kyrpides N."/>
            <person name="Mavromatis K."/>
            <person name="Pagani I."/>
            <person name="Ivanova N."/>
            <person name="Ovchinnikova G."/>
            <person name="Lu M."/>
            <person name="Detter J.C."/>
            <person name="Han C."/>
            <person name="Land M."/>
            <person name="Hauser L."/>
            <person name="Markowitz V."/>
            <person name="Cheng J.-F."/>
            <person name="Hugenholtz P."/>
            <person name="Woyke T."/>
            <person name="Wu D."/>
            <person name="Tindall B."/>
            <person name="Pomrenke H.G."/>
            <person name="Brambilla E."/>
            <person name="Klenk H.-P."/>
            <person name="Eisen J.A."/>
        </authorList>
    </citation>
    <scope>NUCLEOTIDE SEQUENCE [LARGE SCALE GENOMIC DNA]</scope>
    <source>
        <strain evidence="2">ATCC 49424 / DSM 5305 / JCM 21570 / NBRC 103401 / IFAM 1448</strain>
    </source>
</reference>
<dbReference type="AlphaFoldDB" id="F0SM95"/>
<gene>
    <name evidence="1" type="ordered locus">Plabr_4503</name>
</gene>
<dbReference type="KEGG" id="pbs:Plabr_4503"/>
<sequence>MSHNAVENLTSSAVRHRLWHRLWLWLSVVILIGPQTILAANSHFLNALNGYSDDVFTNAIPVQTYSFERDEDRDYDKQPDDWTRRRGIEFRQYVDAEIDYQQAYEGQRSLRIDANGSGAICYSPPIPIDSAHDYVMEAAVLTRGLKHDAAMVSFSFLDHRKKRVQRILTPPVSGTLKDWAMLKVPPVSPHSDVKFVVVGCHLVHSENMDLSGSAWFDRIRICKLPALSLASNFETHFRESDSEISIQSRASGLDPTFNDESYAYTLHLQVEDVTGAVLDEIDYDLEISDAAGPEGRFETSVQEPWKLPVYPPGYYRVGAALQRNGLTVVRKYTAFAVLNLRGRPPLKGEFGWNLCGGEHHISQQDLLAITSESGINWVKVPVWQDAYSNRAAESGEFLTQMRNQSINPVGMLTDPPDDVRRKFAADWTGVSELFVSPPIVWREAANQVMALYSPTVTRWQLGDDNDTSFVGMPNFFETTETIRRELQRIGQIRQLGVRWNVGSAVPRNETLNRNFLVVPFFEEHSMADVRTAVSEVQAQGFEAWVVVRADRVGNQPADPHERAYQLMRRMVDAKRTGCEFIFAYDVFDEEFGLLEPDGSPSALFLPWRTTALALNNSTYAGSIQLPGNSTNHVFFNEEDAVMVVWNNVDQTEEIYLGDDVIAHNAWGAERRLLQDPRTGRQTLEVSSTPLVLTGCSRKLMEWRMGVSFKKGRIASSLAEHEDTLYVKNVFPWGVQGTVQILPKNGWEVSPSPAHVNAAASEEVEIPFGLKVPSQTNLGEQMMALEFDLGVAGIGHPFRVYRNYAVGMGDVRMDVKLTPMAEGGIMVEQTLTNKTNPPESLDLRCHLLIRGRRRQVYNMDGLLSGQSSKAVYYIQDFDDLVAKDLWLRAEQKNGRRTLNDVLEESRVMQMLEESQ</sequence>
<proteinExistence type="predicted"/>
<protein>
    <submittedName>
        <fullName evidence="1">Uncharacterized protein</fullName>
    </submittedName>
</protein>
<dbReference type="Gene3D" id="2.60.120.260">
    <property type="entry name" value="Galactose-binding domain-like"/>
    <property type="match status" value="1"/>
</dbReference>
<accession>F0SM95</accession>